<dbReference type="InterPro" id="IPR026015">
    <property type="entry name" value="ATP_synth_OSCP/delta_N_sf"/>
</dbReference>
<evidence type="ECO:0000256" key="4">
    <source>
        <dbReference type="ARBA" id="ARBA00023065"/>
    </source>
</evidence>
<sequence length="181" mass="19328">MAETSTVARPYAKAAFEFAHAQGALEAWSGMLASAAQVADDEAMRADVLGNPRLSSAAKTDLFIDVCGEALGEEGRNFLYALGQKNRLAALPAIAEQFELLKAQQEKRMDVTIVSAYPLDAKQEDTLASALAKRLNREISITTQVDSALLGGVILRAGDTVIDGSVRGRLARLHDALSVRV</sequence>
<dbReference type="HAMAP" id="MF_01416">
    <property type="entry name" value="ATP_synth_delta_bact"/>
    <property type="match status" value="1"/>
</dbReference>
<dbReference type="NCBIfam" id="NF004402">
    <property type="entry name" value="PRK05758.2-2"/>
    <property type="match status" value="1"/>
</dbReference>
<proteinExistence type="inferred from homology"/>
<evidence type="ECO:0000313" key="10">
    <source>
        <dbReference type="Proteomes" id="UP000198654"/>
    </source>
</evidence>
<evidence type="ECO:0000256" key="8">
    <source>
        <dbReference type="HAMAP-Rule" id="MF_01416"/>
    </source>
</evidence>
<organism evidence="9 10">
    <name type="scientific">Modicisalibacter muralis</name>
    <dbReference type="NCBI Taxonomy" id="119000"/>
    <lineage>
        <taxon>Bacteria</taxon>
        <taxon>Pseudomonadati</taxon>
        <taxon>Pseudomonadota</taxon>
        <taxon>Gammaproteobacteria</taxon>
        <taxon>Oceanospirillales</taxon>
        <taxon>Halomonadaceae</taxon>
        <taxon>Modicisalibacter</taxon>
    </lineage>
</organism>
<dbReference type="NCBIfam" id="TIGR01145">
    <property type="entry name" value="ATP_synt_delta"/>
    <property type="match status" value="1"/>
</dbReference>
<dbReference type="PRINTS" id="PR00125">
    <property type="entry name" value="ATPASEDELTA"/>
</dbReference>
<evidence type="ECO:0000256" key="5">
    <source>
        <dbReference type="ARBA" id="ARBA00023136"/>
    </source>
</evidence>
<name>A0A1G9KTT1_9GAMM</name>
<gene>
    <name evidence="8" type="primary">atpH</name>
    <name evidence="9" type="ORF">SAMN05661010_01903</name>
</gene>
<keyword evidence="5 8" id="KW-0472">Membrane</keyword>
<dbReference type="PROSITE" id="PS00389">
    <property type="entry name" value="ATPASE_DELTA"/>
    <property type="match status" value="1"/>
</dbReference>
<evidence type="ECO:0000256" key="3">
    <source>
        <dbReference type="ARBA" id="ARBA00022781"/>
    </source>
</evidence>
<dbReference type="RefSeq" id="WP_089727871.1">
    <property type="nucleotide sequence ID" value="NZ_FNGI01000004.1"/>
</dbReference>
<dbReference type="AlphaFoldDB" id="A0A1G9KTT1"/>
<comment type="function">
    <text evidence="8">This protein is part of the stalk that links CF(0) to CF(1). It either transmits conformational changes from CF(0) to CF(1) or is implicated in proton conduction.</text>
</comment>
<evidence type="ECO:0000256" key="6">
    <source>
        <dbReference type="ARBA" id="ARBA00023196"/>
    </source>
</evidence>
<dbReference type="EMBL" id="FNGI01000004">
    <property type="protein sequence ID" value="SDL52917.1"/>
    <property type="molecule type" value="Genomic_DNA"/>
</dbReference>
<protein>
    <recommendedName>
        <fullName evidence="8">ATP synthase subunit delta</fullName>
    </recommendedName>
    <alternativeName>
        <fullName evidence="8">ATP synthase F(1) sector subunit delta</fullName>
    </alternativeName>
    <alternativeName>
        <fullName evidence="8">F-type ATPase subunit delta</fullName>
        <shortName evidence="8">F-ATPase subunit delta</shortName>
    </alternativeName>
</protein>
<keyword evidence="7 8" id="KW-0066">ATP synthesis</keyword>
<dbReference type="InterPro" id="IPR000711">
    <property type="entry name" value="ATPase_OSCP/dsu"/>
</dbReference>
<dbReference type="GO" id="GO:0045259">
    <property type="term" value="C:proton-transporting ATP synthase complex"/>
    <property type="evidence" value="ECO:0007669"/>
    <property type="project" value="UniProtKB-KW"/>
</dbReference>
<evidence type="ECO:0000256" key="1">
    <source>
        <dbReference type="ARBA" id="ARBA00004370"/>
    </source>
</evidence>
<dbReference type="STRING" id="119000.SAMN05661010_01903"/>
<dbReference type="Gene3D" id="1.10.520.20">
    <property type="entry name" value="N-terminal domain of the delta subunit of the F1F0-ATP synthase"/>
    <property type="match status" value="1"/>
</dbReference>
<reference evidence="9 10" key="1">
    <citation type="submission" date="2016-10" db="EMBL/GenBank/DDBJ databases">
        <authorList>
            <person name="de Groot N.N."/>
        </authorList>
    </citation>
    <scope>NUCLEOTIDE SEQUENCE [LARGE SCALE GENOMIC DNA]</scope>
    <source>
        <strain evidence="9 10">DSM 14789</strain>
    </source>
</reference>
<keyword evidence="2 8" id="KW-0813">Transport</keyword>
<dbReference type="PANTHER" id="PTHR11910">
    <property type="entry name" value="ATP SYNTHASE DELTA CHAIN"/>
    <property type="match status" value="1"/>
</dbReference>
<keyword evidence="6 8" id="KW-0139">CF(1)</keyword>
<comment type="function">
    <text evidence="8">F(1)F(0) ATP synthase produces ATP from ADP in the presence of a proton or sodium gradient. F-type ATPases consist of two structural domains, F(1) containing the extramembraneous catalytic core and F(0) containing the membrane proton channel, linked together by a central stalk and a peripheral stalk. During catalysis, ATP synthesis in the catalytic domain of F(1) is coupled via a rotary mechanism of the central stalk subunits to proton translocation.</text>
</comment>
<dbReference type="GO" id="GO:0046933">
    <property type="term" value="F:proton-transporting ATP synthase activity, rotational mechanism"/>
    <property type="evidence" value="ECO:0007669"/>
    <property type="project" value="UniProtKB-UniRule"/>
</dbReference>
<keyword evidence="3 8" id="KW-0375">Hydrogen ion transport</keyword>
<comment type="similarity">
    <text evidence="8">Belongs to the ATPase delta chain family.</text>
</comment>
<dbReference type="Proteomes" id="UP000198654">
    <property type="component" value="Unassembled WGS sequence"/>
</dbReference>
<keyword evidence="4 8" id="KW-0406">Ion transport</keyword>
<dbReference type="InterPro" id="IPR020781">
    <property type="entry name" value="ATPase_OSCP/d_CS"/>
</dbReference>
<keyword evidence="10" id="KW-1185">Reference proteome</keyword>
<comment type="subcellular location">
    <subcellularLocation>
        <location evidence="8">Cell membrane</location>
        <topology evidence="8">Peripheral membrane protein</topology>
    </subcellularLocation>
    <subcellularLocation>
        <location evidence="1">Membrane</location>
    </subcellularLocation>
</comment>
<evidence type="ECO:0000256" key="2">
    <source>
        <dbReference type="ARBA" id="ARBA00022448"/>
    </source>
</evidence>
<dbReference type="Pfam" id="PF00213">
    <property type="entry name" value="OSCP"/>
    <property type="match status" value="1"/>
</dbReference>
<accession>A0A1G9KTT1</accession>
<dbReference type="OrthoDB" id="9816221at2"/>
<evidence type="ECO:0000313" key="9">
    <source>
        <dbReference type="EMBL" id="SDL52917.1"/>
    </source>
</evidence>
<dbReference type="SUPFAM" id="SSF47928">
    <property type="entry name" value="N-terminal domain of the delta subunit of the F1F0-ATP synthase"/>
    <property type="match status" value="1"/>
</dbReference>
<dbReference type="GO" id="GO:0005886">
    <property type="term" value="C:plasma membrane"/>
    <property type="evidence" value="ECO:0007669"/>
    <property type="project" value="UniProtKB-SubCell"/>
</dbReference>
<evidence type="ECO:0000256" key="7">
    <source>
        <dbReference type="ARBA" id="ARBA00023310"/>
    </source>
</evidence>
<keyword evidence="8" id="KW-1003">Cell membrane</keyword>